<dbReference type="AlphaFoldDB" id="A0A328E0W1"/>
<reference evidence="3 4" key="1">
    <citation type="submission" date="2018-06" db="EMBL/GenBank/DDBJ databases">
        <title>The Genome of Cuscuta australis (Dodder) Provides Insight into the Evolution of Plant Parasitism.</title>
        <authorList>
            <person name="Liu H."/>
        </authorList>
    </citation>
    <scope>NUCLEOTIDE SEQUENCE [LARGE SCALE GENOMIC DNA]</scope>
    <source>
        <strain evidence="4">cv. Yunnan</strain>
        <tissue evidence="3">Vines</tissue>
    </source>
</reference>
<sequence>MSSLTLKPLFMVQSLRSSSSSSASPSTLVSFRRNRLCRSTSIHVNSRCRGRSELRAQSFDGSDVNGKGSDEDDPNGAHSKPPNGSLHKSRKEILLEYVQNVQPDIMELFIKRAPHQVVDAMRQTVTNMMGTLPPQFFSVTVTTVAENLAQLMYSVMMTGYMFKNAQFRMEMQQSLQLAALPNPETQEKIDVPDYAPGTQKKKVSGEVIRWNNVSGAEKIDALKYIELLEAEVEELNRQIERRSANGQNELFEYLKTLEPQNLKELTSGAGEDVVLAMNTFIKRLLAISDPSQMKTSVTETSVPELAKLLYWLMVVGYSIRNIEVRFDMERVLGSPPPNLAKLPPAENL</sequence>
<evidence type="ECO:0000256" key="2">
    <source>
        <dbReference type="SAM" id="MobiDB-lite"/>
    </source>
</evidence>
<accession>A0A328E0W1</accession>
<protein>
    <submittedName>
        <fullName evidence="3">Uncharacterized protein</fullName>
    </submittedName>
</protein>
<comment type="caution">
    <text evidence="3">The sequence shown here is derived from an EMBL/GenBank/DDBJ whole genome shotgun (WGS) entry which is preliminary data.</text>
</comment>
<dbReference type="InterPro" id="IPR008479">
    <property type="entry name" value="DUF760"/>
</dbReference>
<organism evidence="3 4">
    <name type="scientific">Cuscuta australis</name>
    <dbReference type="NCBI Taxonomy" id="267555"/>
    <lineage>
        <taxon>Eukaryota</taxon>
        <taxon>Viridiplantae</taxon>
        <taxon>Streptophyta</taxon>
        <taxon>Embryophyta</taxon>
        <taxon>Tracheophyta</taxon>
        <taxon>Spermatophyta</taxon>
        <taxon>Magnoliopsida</taxon>
        <taxon>eudicotyledons</taxon>
        <taxon>Gunneridae</taxon>
        <taxon>Pentapetalae</taxon>
        <taxon>asterids</taxon>
        <taxon>lamiids</taxon>
        <taxon>Solanales</taxon>
        <taxon>Convolvulaceae</taxon>
        <taxon>Cuscuteae</taxon>
        <taxon>Cuscuta</taxon>
        <taxon>Cuscuta subgen. Grammica</taxon>
        <taxon>Cuscuta sect. Cleistogrammica</taxon>
    </lineage>
</organism>
<keyword evidence="1" id="KW-0175">Coiled coil</keyword>
<dbReference type="PANTHER" id="PTHR33598:SF4">
    <property type="entry name" value="OS02G0833400 PROTEIN"/>
    <property type="match status" value="1"/>
</dbReference>
<dbReference type="Pfam" id="PF05542">
    <property type="entry name" value="DUF760"/>
    <property type="match status" value="2"/>
</dbReference>
<dbReference type="PANTHER" id="PTHR33598">
    <property type="entry name" value="OS02G0833400 PROTEIN"/>
    <property type="match status" value="1"/>
</dbReference>
<evidence type="ECO:0000313" key="4">
    <source>
        <dbReference type="Proteomes" id="UP000249390"/>
    </source>
</evidence>
<dbReference type="EMBL" id="NQVE01000060">
    <property type="protein sequence ID" value="RAL50418.1"/>
    <property type="molecule type" value="Genomic_DNA"/>
</dbReference>
<dbReference type="Proteomes" id="UP000249390">
    <property type="component" value="Unassembled WGS sequence"/>
</dbReference>
<keyword evidence="4" id="KW-1185">Reference proteome</keyword>
<feature type="coiled-coil region" evidence="1">
    <location>
        <begin position="218"/>
        <end position="245"/>
    </location>
</feature>
<name>A0A328E0W1_9ASTE</name>
<evidence type="ECO:0000256" key="1">
    <source>
        <dbReference type="SAM" id="Coils"/>
    </source>
</evidence>
<feature type="region of interest" description="Disordered" evidence="2">
    <location>
        <begin position="54"/>
        <end position="88"/>
    </location>
</feature>
<proteinExistence type="predicted"/>
<evidence type="ECO:0000313" key="3">
    <source>
        <dbReference type="EMBL" id="RAL50418.1"/>
    </source>
</evidence>
<gene>
    <name evidence="3" type="ORF">DM860_016885</name>
</gene>